<feature type="compositionally biased region" description="Low complexity" evidence="1">
    <location>
        <begin position="26"/>
        <end position="37"/>
    </location>
</feature>
<keyword evidence="3" id="KW-1185">Reference proteome</keyword>
<evidence type="ECO:0000313" key="3">
    <source>
        <dbReference type="Proteomes" id="UP000076407"/>
    </source>
</evidence>
<name>A0A904A6R9_ANOQN</name>
<dbReference type="AlphaFoldDB" id="A0A904A6R9"/>
<feature type="region of interest" description="Disordered" evidence="1">
    <location>
        <begin position="22"/>
        <end position="41"/>
    </location>
</feature>
<dbReference type="EnsemblMetazoa" id="AQUA017711-RA">
    <property type="protein sequence ID" value="AQUA017711-PA"/>
    <property type="gene ID" value="AQUA017711"/>
</dbReference>
<dbReference type="Proteomes" id="UP000076407">
    <property type="component" value="Unassembled WGS sequence"/>
</dbReference>
<reference evidence="2" key="1">
    <citation type="submission" date="2022-10" db="UniProtKB">
        <authorList>
            <consortium name="EnsemblMetazoa"/>
        </authorList>
    </citation>
    <scope>IDENTIFICATION</scope>
    <source>
        <strain evidence="2">SANGQUA</strain>
    </source>
</reference>
<evidence type="ECO:0000313" key="2">
    <source>
        <dbReference type="EnsemblMetazoa" id="AQUA017711-PA"/>
    </source>
</evidence>
<organism evidence="2 3">
    <name type="scientific">Anopheles quadriannulatus</name>
    <name type="common">Mosquito</name>
    <dbReference type="NCBI Taxonomy" id="34691"/>
    <lineage>
        <taxon>Eukaryota</taxon>
        <taxon>Metazoa</taxon>
        <taxon>Ecdysozoa</taxon>
        <taxon>Arthropoda</taxon>
        <taxon>Hexapoda</taxon>
        <taxon>Insecta</taxon>
        <taxon>Pterygota</taxon>
        <taxon>Neoptera</taxon>
        <taxon>Endopterygota</taxon>
        <taxon>Diptera</taxon>
        <taxon>Nematocera</taxon>
        <taxon>Culicoidea</taxon>
        <taxon>Culicidae</taxon>
        <taxon>Anophelinae</taxon>
        <taxon>Anopheles</taxon>
    </lineage>
</organism>
<accession>A0A904A6R9</accession>
<evidence type="ECO:0000256" key="1">
    <source>
        <dbReference type="SAM" id="MobiDB-lite"/>
    </source>
</evidence>
<sequence>MCRRSIRPCSRTWPACCCCSAPSSPPGSSCSRCPARSNRPRRASSLRSCRSVCLPRCFSGSVCCFCYSRSGYTCNNGRNDRDVCRRELLSQHFLNTAFLAFF</sequence>
<protein>
    <submittedName>
        <fullName evidence="2">Uncharacterized protein</fullName>
    </submittedName>
</protein>
<proteinExistence type="predicted"/>